<reference evidence="2 3" key="1">
    <citation type="submission" date="2014-01" db="EMBL/GenBank/DDBJ databases">
        <title>Marinomonas ushuaiensis DSM 15871 Genome Sequencing.</title>
        <authorList>
            <person name="Lai Q."/>
            <person name="Shao Z.S."/>
        </authorList>
    </citation>
    <scope>NUCLEOTIDE SEQUENCE [LARGE SCALE GENOMIC DNA]</scope>
    <source>
        <strain evidence="2 3">DSM 15871</strain>
    </source>
</reference>
<keyword evidence="3" id="KW-1185">Reference proteome</keyword>
<dbReference type="Proteomes" id="UP000054058">
    <property type="component" value="Unassembled WGS sequence"/>
</dbReference>
<sequence>MKSAQNNLASDSIFLFALKRLRRSQVDEITHKSIARIIMESGFKQEEVHNILWKEVFPAVGDNLRCVAGEWAGFNSEWLKERILSVTQEQPTLSGYGFISVASVIDFTKEE</sequence>
<organism evidence="2 3">
    <name type="scientific">Marinomonas ushuaiensis DSM 15871</name>
    <dbReference type="NCBI Taxonomy" id="1122207"/>
    <lineage>
        <taxon>Bacteria</taxon>
        <taxon>Pseudomonadati</taxon>
        <taxon>Pseudomonadota</taxon>
        <taxon>Gammaproteobacteria</taxon>
        <taxon>Oceanospirillales</taxon>
        <taxon>Oceanospirillaceae</taxon>
        <taxon>Marinomonas</taxon>
    </lineage>
</organism>
<feature type="domain" description="DUF7079" evidence="1">
    <location>
        <begin position="28"/>
        <end position="91"/>
    </location>
</feature>
<dbReference type="PATRIC" id="fig|1122207.3.peg.2431"/>
<evidence type="ECO:0000259" key="1">
    <source>
        <dbReference type="Pfam" id="PF23296"/>
    </source>
</evidence>
<dbReference type="eggNOG" id="ENOG50335RQ">
    <property type="taxonomic scope" value="Bacteria"/>
</dbReference>
<accession>X7E2N6</accession>
<keyword evidence="2" id="KW-0808">Transferase</keyword>
<gene>
    <name evidence="2" type="ORF">MUS1_04075</name>
</gene>
<comment type="caution">
    <text evidence="2">The sequence shown here is derived from an EMBL/GenBank/DDBJ whole genome shotgun (WGS) entry which is preliminary data.</text>
</comment>
<dbReference type="Pfam" id="PF23296">
    <property type="entry name" value="DUF7079"/>
    <property type="match status" value="1"/>
</dbReference>
<dbReference type="RefSeq" id="WP_051436239.1">
    <property type="nucleotide sequence ID" value="NZ_JAMB01000010.1"/>
</dbReference>
<dbReference type="EMBL" id="JAMB01000010">
    <property type="protein sequence ID" value="ETX10227.1"/>
    <property type="molecule type" value="Genomic_DNA"/>
</dbReference>
<dbReference type="AlphaFoldDB" id="X7E2N6"/>
<dbReference type="STRING" id="1122207.MUS1_04075"/>
<protein>
    <submittedName>
        <fullName evidence="2">Hisitidine kinase</fullName>
    </submittedName>
</protein>
<keyword evidence="2" id="KW-0418">Kinase</keyword>
<evidence type="ECO:0000313" key="3">
    <source>
        <dbReference type="Proteomes" id="UP000054058"/>
    </source>
</evidence>
<dbReference type="InterPro" id="IPR055507">
    <property type="entry name" value="DUF7079"/>
</dbReference>
<proteinExistence type="predicted"/>
<name>X7E2N6_9GAMM</name>
<evidence type="ECO:0000313" key="2">
    <source>
        <dbReference type="EMBL" id="ETX10227.1"/>
    </source>
</evidence>
<dbReference type="GO" id="GO:0016301">
    <property type="term" value="F:kinase activity"/>
    <property type="evidence" value="ECO:0007669"/>
    <property type="project" value="UniProtKB-KW"/>
</dbReference>